<evidence type="ECO:0000313" key="3">
    <source>
        <dbReference type="EMBL" id="PKU24466.1"/>
    </source>
</evidence>
<dbReference type="AlphaFoldDB" id="A0A2N3PVM2"/>
<dbReference type="PANTHER" id="PTHR43630">
    <property type="entry name" value="POLY-BETA-1,6-N-ACETYL-D-GLUCOSAMINE SYNTHASE"/>
    <property type="match status" value="1"/>
</dbReference>
<dbReference type="CDD" id="cd02511">
    <property type="entry name" value="Beta4Glucosyltransferase"/>
    <property type="match status" value="1"/>
</dbReference>
<dbReference type="InterPro" id="IPR001173">
    <property type="entry name" value="Glyco_trans_2-like"/>
</dbReference>
<dbReference type="InterPro" id="IPR029044">
    <property type="entry name" value="Nucleotide-diphossugar_trans"/>
</dbReference>
<comment type="caution">
    <text evidence="3">The sequence shown here is derived from an EMBL/GenBank/DDBJ whole genome shotgun (WGS) entry which is preliminary data.</text>
</comment>
<organism evidence="3 4">
    <name type="scientific">Telmatospirillum siberiense</name>
    <dbReference type="NCBI Taxonomy" id="382514"/>
    <lineage>
        <taxon>Bacteria</taxon>
        <taxon>Pseudomonadati</taxon>
        <taxon>Pseudomonadota</taxon>
        <taxon>Alphaproteobacteria</taxon>
        <taxon>Rhodospirillales</taxon>
        <taxon>Rhodospirillaceae</taxon>
        <taxon>Telmatospirillum</taxon>
    </lineage>
</organism>
<sequence>MTVVILTLNEARRLSTCLAAIPQRYPVLVVDCGSTDGTVGIAEADGCKVTTNPWSGFSAQRNFALRQCDITSKWVLFIDADEVFPQKFYDWFETEIKDRDDFDVGQVASILYFKGKPLRYVPAYPMYHPRLVRRGHAHFVPNHTNHGEAANADARELLIDIPYLHDWFDGDLVSWLHKHVKLAAQEANLKSSYDGLPTARAKLSLLFQSALVRVPGRFFFHYFWRGGFRDGRYGFEYAMMYTWFEFTKGLIKLGNGTVKDGK</sequence>
<dbReference type="Proteomes" id="UP000233293">
    <property type="component" value="Unassembled WGS sequence"/>
</dbReference>
<keyword evidence="3" id="KW-0808">Transferase</keyword>
<proteinExistence type="inferred from homology"/>
<reference evidence="4" key="1">
    <citation type="submission" date="2017-12" db="EMBL/GenBank/DDBJ databases">
        <title>Draft genome sequence of Telmatospirillum siberiense 26-4b1T, an acidotolerant peatland alphaproteobacterium potentially involved in sulfur cycling.</title>
        <authorList>
            <person name="Hausmann B."/>
            <person name="Pjevac P."/>
            <person name="Schreck K."/>
            <person name="Herbold C.W."/>
            <person name="Daims H."/>
            <person name="Wagner M."/>
            <person name="Pester M."/>
            <person name="Loy A."/>
        </authorList>
    </citation>
    <scope>NUCLEOTIDE SEQUENCE [LARGE SCALE GENOMIC DNA]</scope>
    <source>
        <strain evidence="4">26-4b1</strain>
    </source>
</reference>
<dbReference type="PANTHER" id="PTHR43630:SF2">
    <property type="entry name" value="GLYCOSYLTRANSFERASE"/>
    <property type="match status" value="1"/>
</dbReference>
<protein>
    <submittedName>
        <fullName evidence="3">Glycosyltransferase family 2 protein</fullName>
    </submittedName>
</protein>
<dbReference type="Gene3D" id="3.90.550.10">
    <property type="entry name" value="Spore Coat Polysaccharide Biosynthesis Protein SpsA, Chain A"/>
    <property type="match status" value="1"/>
</dbReference>
<dbReference type="GO" id="GO:0016740">
    <property type="term" value="F:transferase activity"/>
    <property type="evidence" value="ECO:0007669"/>
    <property type="project" value="UniProtKB-KW"/>
</dbReference>
<dbReference type="SUPFAM" id="SSF53448">
    <property type="entry name" value="Nucleotide-diphospho-sugar transferases"/>
    <property type="match status" value="1"/>
</dbReference>
<name>A0A2N3PVM2_9PROT</name>
<dbReference type="Pfam" id="PF00535">
    <property type="entry name" value="Glycos_transf_2"/>
    <property type="match status" value="1"/>
</dbReference>
<accession>A0A2N3PVM2</accession>
<dbReference type="OrthoDB" id="9815923at2"/>
<feature type="domain" description="Glycosyltransferase 2-like" evidence="2">
    <location>
        <begin position="2"/>
        <end position="110"/>
    </location>
</feature>
<comment type="similarity">
    <text evidence="1">Belongs to the glycosyltransferase 2 family. WaaE/KdtX subfamily.</text>
</comment>
<dbReference type="EMBL" id="PIUM01000011">
    <property type="protein sequence ID" value="PKU24466.1"/>
    <property type="molecule type" value="Genomic_DNA"/>
</dbReference>
<evidence type="ECO:0000259" key="2">
    <source>
        <dbReference type="Pfam" id="PF00535"/>
    </source>
</evidence>
<evidence type="ECO:0000313" key="4">
    <source>
        <dbReference type="Proteomes" id="UP000233293"/>
    </source>
</evidence>
<keyword evidence="4" id="KW-1185">Reference proteome</keyword>
<evidence type="ECO:0000256" key="1">
    <source>
        <dbReference type="ARBA" id="ARBA00038494"/>
    </source>
</evidence>
<gene>
    <name evidence="3" type="ORF">CWS72_11505</name>
</gene>